<dbReference type="InterPro" id="IPR036116">
    <property type="entry name" value="FN3_sf"/>
</dbReference>
<proteinExistence type="predicted"/>
<dbReference type="InterPro" id="IPR013783">
    <property type="entry name" value="Ig-like_fold"/>
</dbReference>
<sequence>MRYYTKTFQEASEHNWDLSGCIWVGGYYGHPSSAYQDKIFSPDFIYHQVNDGSDNGSYYSDNINLLYRIGCCTWDHMPYNPNNSTTWPDEDAWRQAPWYRSLTGYNYMWVQTDPALETLKDLLADTNLAIISINANYYGSLTSEDLWTLDNYSPSATNHANTIVGYDDNCGPYTESGNPNRHGAFKVANSWGVGSWENVADGFYYISYECMKQRVQYVFFYENHLGYEPEMISVFQLDHNRRGECQTTLGIGSTSSPDATKRFDDYNYKGGAHPFPSNKIVVDVTEFIPYMSGPPEDLFLGIYDGGTVTTGTIDFFSIEIYDDYASGIPTDAYISTDPPVHTVNSATVYAQVNTGIPTMAVTSPNGGEDWQVGSIYSITWTSSGSILNISIEYSTNSGSSWSTIIPSTPNDGNHPWTIPSTPSPNCLVRISDASDGTPSDVSDALFAFSDGTPPSQVVNLVVTPTDTSAVLTWSPAWDDVGVDHYSIYRDTTSGFVASPANLLATCSDTAHPDLNVESGTTYYYRVSASDSSGNEGELSEEVPATIPTGVYTEHESQSPQSCLLMQNCPNPFNPVTVIEYALPEVSQVRLEIFDLLGQRVATLVDEMQNAGWKSVRWDARAFAAGLYFYRLEADNSVQIRKMVVMK</sequence>
<reference evidence="2 3" key="1">
    <citation type="journal article" date="2015" name="Microbiome">
        <title>Genomic resolution of linkages in carbon, nitrogen, and sulfur cycling among widespread estuary sediment bacteria.</title>
        <authorList>
            <person name="Baker B.J."/>
            <person name="Lazar C.S."/>
            <person name="Teske A.P."/>
            <person name="Dick G.J."/>
        </authorList>
    </citation>
    <scope>NUCLEOTIDE SEQUENCE [LARGE SCALE GENOMIC DNA]</scope>
    <source>
        <strain evidence="2">DG_26</strain>
    </source>
</reference>
<dbReference type="Gene3D" id="3.90.70.10">
    <property type="entry name" value="Cysteine proteinases"/>
    <property type="match status" value="1"/>
</dbReference>
<gene>
    <name evidence="2" type="ORF">AMJ40_07395</name>
</gene>
<evidence type="ECO:0000259" key="1">
    <source>
        <dbReference type="PROSITE" id="PS50853"/>
    </source>
</evidence>
<comment type="caution">
    <text evidence="2">The sequence shown here is derived from an EMBL/GenBank/DDBJ whole genome shotgun (WGS) entry which is preliminary data.</text>
</comment>
<evidence type="ECO:0000313" key="2">
    <source>
        <dbReference type="EMBL" id="KPJ48504.1"/>
    </source>
</evidence>
<dbReference type="Proteomes" id="UP000051124">
    <property type="component" value="Unassembled WGS sequence"/>
</dbReference>
<dbReference type="InterPro" id="IPR026444">
    <property type="entry name" value="Secre_tail"/>
</dbReference>
<accession>A0A0S7WED9</accession>
<dbReference type="AlphaFoldDB" id="A0A0S7WED9"/>
<dbReference type="InterPro" id="IPR003961">
    <property type="entry name" value="FN3_dom"/>
</dbReference>
<dbReference type="SUPFAM" id="SSF49265">
    <property type="entry name" value="Fibronectin type III"/>
    <property type="match status" value="1"/>
</dbReference>
<dbReference type="Gene3D" id="2.60.40.4070">
    <property type="match status" value="1"/>
</dbReference>
<dbReference type="SUPFAM" id="SSF54001">
    <property type="entry name" value="Cysteine proteinases"/>
    <property type="match status" value="1"/>
</dbReference>
<dbReference type="NCBIfam" id="TIGR04183">
    <property type="entry name" value="Por_Secre_tail"/>
    <property type="match status" value="1"/>
</dbReference>
<dbReference type="Gene3D" id="2.60.40.10">
    <property type="entry name" value="Immunoglobulins"/>
    <property type="match status" value="1"/>
</dbReference>
<organism evidence="2 3">
    <name type="scientific">candidate division TA06 bacterium DG_26</name>
    <dbReference type="NCBI Taxonomy" id="1703771"/>
    <lineage>
        <taxon>Bacteria</taxon>
        <taxon>Bacteria division TA06</taxon>
    </lineage>
</organism>
<name>A0A0S7WED9_UNCT6</name>
<dbReference type="CDD" id="cd00063">
    <property type="entry name" value="FN3"/>
    <property type="match status" value="1"/>
</dbReference>
<evidence type="ECO:0000313" key="3">
    <source>
        <dbReference type="Proteomes" id="UP000051124"/>
    </source>
</evidence>
<dbReference type="Pfam" id="PF18962">
    <property type="entry name" value="Por_Secre_tail"/>
    <property type="match status" value="1"/>
</dbReference>
<dbReference type="SMART" id="SM00060">
    <property type="entry name" value="FN3"/>
    <property type="match status" value="1"/>
</dbReference>
<feature type="domain" description="Fibronectin type-III" evidence="1">
    <location>
        <begin position="453"/>
        <end position="549"/>
    </location>
</feature>
<protein>
    <recommendedName>
        <fullName evidence="1">Fibronectin type-III domain-containing protein</fullName>
    </recommendedName>
</protein>
<dbReference type="InterPro" id="IPR038765">
    <property type="entry name" value="Papain-like_cys_pep_sf"/>
</dbReference>
<dbReference type="CDD" id="cd02619">
    <property type="entry name" value="Peptidase_C1"/>
    <property type="match status" value="1"/>
</dbReference>
<dbReference type="PROSITE" id="PS50853">
    <property type="entry name" value="FN3"/>
    <property type="match status" value="1"/>
</dbReference>
<dbReference type="EMBL" id="LIZT01000114">
    <property type="protein sequence ID" value="KPJ48504.1"/>
    <property type="molecule type" value="Genomic_DNA"/>
</dbReference>